<evidence type="ECO:0000259" key="3">
    <source>
        <dbReference type="PROSITE" id="PS50268"/>
    </source>
</evidence>
<dbReference type="STRING" id="1576369.SAMN05421753_1324"/>
<dbReference type="GO" id="GO:0005509">
    <property type="term" value="F:calcium ion binding"/>
    <property type="evidence" value="ECO:0007669"/>
    <property type="project" value="InterPro"/>
</dbReference>
<dbReference type="Pfam" id="PF07676">
    <property type="entry name" value="PD40"/>
    <property type="match status" value="2"/>
</dbReference>
<dbReference type="PROSITE" id="PS50268">
    <property type="entry name" value="CADHERIN_2"/>
    <property type="match status" value="1"/>
</dbReference>
<name>A0A1I3TKX4_9PLAN</name>
<dbReference type="InterPro" id="IPR011042">
    <property type="entry name" value="6-blade_b-propeller_TolB-like"/>
</dbReference>
<dbReference type="PANTHER" id="PTHR36842">
    <property type="entry name" value="PROTEIN TOLB HOMOLOG"/>
    <property type="match status" value="1"/>
</dbReference>
<feature type="domain" description="Cadherin" evidence="3">
    <location>
        <begin position="480"/>
        <end position="588"/>
    </location>
</feature>
<dbReference type="EMBL" id="FOQD01000032">
    <property type="protein sequence ID" value="SFJ71202.1"/>
    <property type="molecule type" value="Genomic_DNA"/>
</dbReference>
<evidence type="ECO:0000256" key="1">
    <source>
        <dbReference type="ARBA" id="ARBA00009820"/>
    </source>
</evidence>
<dbReference type="Proteomes" id="UP000199518">
    <property type="component" value="Unassembled WGS sequence"/>
</dbReference>
<dbReference type="CDD" id="cd11304">
    <property type="entry name" value="Cadherin_repeat"/>
    <property type="match status" value="1"/>
</dbReference>
<dbReference type="Gene3D" id="2.120.10.30">
    <property type="entry name" value="TolB, C-terminal domain"/>
    <property type="match status" value="1"/>
</dbReference>
<organism evidence="4 5">
    <name type="scientific">Planctomicrobium piriforme</name>
    <dbReference type="NCBI Taxonomy" id="1576369"/>
    <lineage>
        <taxon>Bacteria</taxon>
        <taxon>Pseudomonadati</taxon>
        <taxon>Planctomycetota</taxon>
        <taxon>Planctomycetia</taxon>
        <taxon>Planctomycetales</taxon>
        <taxon>Planctomycetaceae</taxon>
        <taxon>Planctomicrobium</taxon>
    </lineage>
</organism>
<dbReference type="InterPro" id="IPR015919">
    <property type="entry name" value="Cadherin-like_sf"/>
</dbReference>
<sequence length="722" mass="76027">MSMTFALVPAMRQLRAHYSRKRFMLTLHRLLRLRSEFASYFGAGRSKSRRSGMTRRAASAEQFEQRVLLSGTTQVVSVSSEGTPGNSSSYSPAISADGRFVAFYSYASNLAPGDVPFGTPDIYLRDLQNGVTTLVSTDANGNAGNNGSYFPSLSGDGRFVTFVSDATNLVIGDTNGVADVFVKDMQTGITTRVSVDSAGGEANAYSTQPVMSDDGRYVAYLSLASNLVANDFNGKGDVFVHDLVTGETRLVSLSSTGTAGNAESSAPSLSADGRFISFRSDANNLVPDDTNLAPDVFVRDLQTGVTTRVSVNSAGVESNDLSLGGVISGDGRTVAFYSYSNNLVSDDTNGAPDIFVHDLQSGETTRVSVSSSGAQGFGPSYVPDLSADGRYVSFQSASSNLVNGDVNSASDVFLYDRQTGVTRRVSIQNDGHGNRRDSYQSAISGDGHSVVQYSDDRTLEQGGPSYQRQIFVFTEHAPTSLELSNTTLPENRKVGATIGKLSATDPDSNERLSFSLISGPGSSDNGSFALVGSQLITTASFDYETKSSYSIRVRVTDSVGQTYEQTFEISVTDVNERPVIAGFDTPVTYPAGHAPLLLDSNVTVADPDSADFAGGRLTAKLTLNAESTDLLSIKTFGGVTLSGSDVLVGGIVVGTFSGGSGWSALAIELNSNATRARVQTLLRAIAFSSSSSTPSNLPRTVEVKVTDGDGGVSAPVTKTISI</sequence>
<dbReference type="SUPFAM" id="SSF49313">
    <property type="entry name" value="Cadherin-like"/>
    <property type="match status" value="1"/>
</dbReference>
<dbReference type="OrthoDB" id="252653at2"/>
<reference evidence="5" key="1">
    <citation type="submission" date="2016-10" db="EMBL/GenBank/DDBJ databases">
        <authorList>
            <person name="Varghese N."/>
            <person name="Submissions S."/>
        </authorList>
    </citation>
    <scope>NUCLEOTIDE SEQUENCE [LARGE SCALE GENOMIC DNA]</scope>
    <source>
        <strain evidence="5">DSM 26348</strain>
    </source>
</reference>
<dbReference type="SUPFAM" id="SSF82171">
    <property type="entry name" value="DPP6 N-terminal domain-like"/>
    <property type="match status" value="1"/>
</dbReference>
<dbReference type="Pfam" id="PF00028">
    <property type="entry name" value="Cadherin"/>
    <property type="match status" value="1"/>
</dbReference>
<dbReference type="Gene3D" id="2.60.40.60">
    <property type="entry name" value="Cadherins"/>
    <property type="match status" value="1"/>
</dbReference>
<gene>
    <name evidence="4" type="ORF">SAMN05421753_1324</name>
</gene>
<comment type="similarity">
    <text evidence="1">Belongs to the TolB family.</text>
</comment>
<evidence type="ECO:0000256" key="2">
    <source>
        <dbReference type="SAM" id="MobiDB-lite"/>
    </source>
</evidence>
<dbReference type="InterPro" id="IPR002126">
    <property type="entry name" value="Cadherin-like_dom"/>
</dbReference>
<evidence type="ECO:0000313" key="5">
    <source>
        <dbReference type="Proteomes" id="UP000199518"/>
    </source>
</evidence>
<dbReference type="InterPro" id="IPR011659">
    <property type="entry name" value="WD40"/>
</dbReference>
<dbReference type="Gene3D" id="2.120.10.60">
    <property type="entry name" value="Tricorn protease N-terminal domain"/>
    <property type="match status" value="1"/>
</dbReference>
<keyword evidence="5" id="KW-1185">Reference proteome</keyword>
<dbReference type="AlphaFoldDB" id="A0A1I3TKX4"/>
<dbReference type="GO" id="GO:0007156">
    <property type="term" value="P:homophilic cell adhesion via plasma membrane adhesion molecules"/>
    <property type="evidence" value="ECO:0007669"/>
    <property type="project" value="InterPro"/>
</dbReference>
<feature type="region of interest" description="Disordered" evidence="2">
    <location>
        <begin position="428"/>
        <end position="447"/>
    </location>
</feature>
<accession>A0A1I3TKX4</accession>
<proteinExistence type="inferred from homology"/>
<dbReference type="GO" id="GO:0016020">
    <property type="term" value="C:membrane"/>
    <property type="evidence" value="ECO:0007669"/>
    <property type="project" value="InterPro"/>
</dbReference>
<protein>
    <submittedName>
        <fullName evidence="4">WD40-like Beta Propeller Repeat</fullName>
    </submittedName>
</protein>
<evidence type="ECO:0000313" key="4">
    <source>
        <dbReference type="EMBL" id="SFJ71202.1"/>
    </source>
</evidence>
<dbReference type="SMART" id="SM00112">
    <property type="entry name" value="CA"/>
    <property type="match status" value="1"/>
</dbReference>